<dbReference type="Pfam" id="PF02607">
    <property type="entry name" value="B12-binding_2"/>
    <property type="match status" value="1"/>
</dbReference>
<dbReference type="InterPro" id="IPR006158">
    <property type="entry name" value="Cobalamin-bd"/>
</dbReference>
<reference evidence="6 7" key="1">
    <citation type="submission" date="2021-01" db="EMBL/GenBank/DDBJ databases">
        <title>Genomic Encyclopedia of Type Strains, Phase IV (KMG-IV): sequencing the most valuable type-strain genomes for metagenomic binning, comparative biology and taxonomic classification.</title>
        <authorList>
            <person name="Goeker M."/>
        </authorList>
    </citation>
    <scope>NUCLEOTIDE SEQUENCE [LARGE SCALE GENOMIC DNA]</scope>
    <source>
        <strain evidence="6 7">DSM 104297</strain>
    </source>
</reference>
<dbReference type="Gene3D" id="1.10.1660.10">
    <property type="match status" value="1"/>
</dbReference>
<evidence type="ECO:0000256" key="1">
    <source>
        <dbReference type="ARBA" id="ARBA00023015"/>
    </source>
</evidence>
<name>A0ABS2QQG1_9BACI</name>
<comment type="caution">
    <text evidence="6">The sequence shown here is derived from an EMBL/GenBank/DDBJ whole genome shotgun (WGS) entry which is preliminary data.</text>
</comment>
<dbReference type="PANTHER" id="PTHR30204">
    <property type="entry name" value="REDOX-CYCLING DRUG-SENSING TRANSCRIPTIONAL ACTIVATOR SOXR"/>
    <property type="match status" value="1"/>
</dbReference>
<dbReference type="SMART" id="SM00422">
    <property type="entry name" value="HTH_MERR"/>
    <property type="match status" value="1"/>
</dbReference>
<evidence type="ECO:0000259" key="4">
    <source>
        <dbReference type="PROSITE" id="PS50937"/>
    </source>
</evidence>
<feature type="domain" description="HTH merR-type" evidence="4">
    <location>
        <begin position="7"/>
        <end position="76"/>
    </location>
</feature>
<keyword evidence="7" id="KW-1185">Reference proteome</keyword>
<accession>A0ABS2QQG1</accession>
<dbReference type="SUPFAM" id="SSF46955">
    <property type="entry name" value="Putative DNA-binding domain"/>
    <property type="match status" value="1"/>
</dbReference>
<gene>
    <name evidence="6" type="ORF">JOC83_000521</name>
</gene>
<sequence>MAAQEGKYNIKAISNMVDIQPGTLRAWERRYQILNPVRNDSGHRLYTEEDFKKLKWLTEKVNSGFTISQAVSLLETESTSVSHEDDDKQADSPQRIKEELLQALLSFEESKAQDLISHAFSLYSVEKVVMDVLGSCLVKIGDMWEKGSITSAHEHYASQLLKARISMIFYSLPSNGLLPKTIAVCGPGETHEVGLLIFTFFLRRKGFEVIYLGSSIEEKDLPLIVKEVNPTFLFMSCTMADNAVRTLEIASDMKEQFPDMKVGLGGYAFDMLDKERREKAKPFVLGHTKDSWNQWLNEKLAELEG</sequence>
<feature type="domain" description="B12-binding" evidence="5">
    <location>
        <begin position="178"/>
        <end position="305"/>
    </location>
</feature>
<dbReference type="CDD" id="cd01104">
    <property type="entry name" value="HTH_MlrA-CarA"/>
    <property type="match status" value="1"/>
</dbReference>
<evidence type="ECO:0000313" key="6">
    <source>
        <dbReference type="EMBL" id="MBM7701695.1"/>
    </source>
</evidence>
<dbReference type="EMBL" id="JAFBFC010000001">
    <property type="protein sequence ID" value="MBM7701695.1"/>
    <property type="molecule type" value="Genomic_DNA"/>
</dbReference>
<dbReference type="Proteomes" id="UP000809829">
    <property type="component" value="Unassembled WGS sequence"/>
</dbReference>
<dbReference type="InterPro" id="IPR003759">
    <property type="entry name" value="Cbl-bd_cap"/>
</dbReference>
<dbReference type="InterPro" id="IPR009061">
    <property type="entry name" value="DNA-bd_dom_put_sf"/>
</dbReference>
<dbReference type="Gene3D" id="1.10.1240.10">
    <property type="entry name" value="Methionine synthase domain"/>
    <property type="match status" value="1"/>
</dbReference>
<keyword evidence="3" id="KW-0804">Transcription</keyword>
<protein>
    <submittedName>
        <fullName evidence="6">Methanogenic corrinoid protein MtbC1</fullName>
    </submittedName>
</protein>
<proteinExistence type="predicted"/>
<evidence type="ECO:0000259" key="5">
    <source>
        <dbReference type="PROSITE" id="PS51332"/>
    </source>
</evidence>
<keyword evidence="2" id="KW-0238">DNA-binding</keyword>
<dbReference type="PANTHER" id="PTHR30204:SF67">
    <property type="entry name" value="HTH-TYPE TRANSCRIPTIONAL REGULATOR MLRA-RELATED"/>
    <property type="match status" value="1"/>
</dbReference>
<dbReference type="InterPro" id="IPR047057">
    <property type="entry name" value="MerR_fam"/>
</dbReference>
<dbReference type="InterPro" id="IPR036724">
    <property type="entry name" value="Cobalamin-bd_sf"/>
</dbReference>
<dbReference type="PROSITE" id="PS50937">
    <property type="entry name" value="HTH_MERR_2"/>
    <property type="match status" value="1"/>
</dbReference>
<dbReference type="Pfam" id="PF13411">
    <property type="entry name" value="MerR_1"/>
    <property type="match status" value="1"/>
</dbReference>
<evidence type="ECO:0000256" key="3">
    <source>
        <dbReference type="ARBA" id="ARBA00023163"/>
    </source>
</evidence>
<dbReference type="PROSITE" id="PS51332">
    <property type="entry name" value="B12_BINDING"/>
    <property type="match status" value="1"/>
</dbReference>
<evidence type="ECO:0000256" key="2">
    <source>
        <dbReference type="ARBA" id="ARBA00023125"/>
    </source>
</evidence>
<evidence type="ECO:0000313" key="7">
    <source>
        <dbReference type="Proteomes" id="UP000809829"/>
    </source>
</evidence>
<dbReference type="SUPFAM" id="SSF52242">
    <property type="entry name" value="Cobalamin (vitamin B12)-binding domain"/>
    <property type="match status" value="1"/>
</dbReference>
<dbReference type="InterPro" id="IPR036594">
    <property type="entry name" value="Meth_synthase_dom"/>
</dbReference>
<dbReference type="Gene3D" id="3.40.50.280">
    <property type="entry name" value="Cobalamin-binding domain"/>
    <property type="match status" value="1"/>
</dbReference>
<organism evidence="6 7">
    <name type="scientific">Priestia iocasae</name>
    <dbReference type="NCBI Taxonomy" id="2291674"/>
    <lineage>
        <taxon>Bacteria</taxon>
        <taxon>Bacillati</taxon>
        <taxon>Bacillota</taxon>
        <taxon>Bacilli</taxon>
        <taxon>Bacillales</taxon>
        <taxon>Bacillaceae</taxon>
        <taxon>Priestia</taxon>
    </lineage>
</organism>
<dbReference type="Pfam" id="PF02310">
    <property type="entry name" value="B12-binding"/>
    <property type="match status" value="1"/>
</dbReference>
<dbReference type="InterPro" id="IPR000551">
    <property type="entry name" value="MerR-type_HTH_dom"/>
</dbReference>
<dbReference type="RefSeq" id="WP_205183339.1">
    <property type="nucleotide sequence ID" value="NZ_JAFBFC010000001.1"/>
</dbReference>
<keyword evidence="1" id="KW-0805">Transcription regulation</keyword>